<keyword evidence="5 8" id="KW-0732">Signal</keyword>
<dbReference type="EMBL" id="CP041406">
    <property type="protein sequence ID" value="QOP46382.1"/>
    <property type="molecule type" value="Genomic_DNA"/>
</dbReference>
<reference evidence="9 10" key="1">
    <citation type="submission" date="2019-07" db="EMBL/GenBank/DDBJ databases">
        <title>Sulfurimonas paralvinellae sp. nov., a novel mesophilic, hydrogen- and sulfur-oxidizing chemolithoautotroph within the Epsilonproteo- bacteria isolated from a deep-sea hydrothermal vent polychaete nest, reclassification of Thiomicrospira denitrificans as Sulfurimonas denitrificans comb. nov. and emended description of the genus Sulfurimonas.</title>
        <authorList>
            <person name="Wang S."/>
            <person name="Jiang L."/>
            <person name="Shao Z."/>
        </authorList>
    </citation>
    <scope>NUCLEOTIDE SEQUENCE [LARGE SCALE GENOMIC DNA]</scope>
    <source>
        <strain evidence="9 10">GO25</strain>
    </source>
</reference>
<proteinExistence type="inferred from homology"/>
<dbReference type="GO" id="GO:0015483">
    <property type="term" value="F:long-chain fatty acid transporting porin activity"/>
    <property type="evidence" value="ECO:0007669"/>
    <property type="project" value="TreeGrafter"/>
</dbReference>
<dbReference type="KEGG" id="spal:FM071_08790"/>
<dbReference type="PANTHER" id="PTHR35093:SF8">
    <property type="entry name" value="OUTER MEMBRANE PROTEIN NMB0088-RELATED"/>
    <property type="match status" value="1"/>
</dbReference>
<dbReference type="RefSeq" id="WP_193110640.1">
    <property type="nucleotide sequence ID" value="NZ_CP041406.1"/>
</dbReference>
<dbReference type="Proteomes" id="UP000593580">
    <property type="component" value="Chromosome"/>
</dbReference>
<dbReference type="AlphaFoldDB" id="A0A7M1BC66"/>
<evidence type="ECO:0000256" key="3">
    <source>
        <dbReference type="ARBA" id="ARBA00022452"/>
    </source>
</evidence>
<protein>
    <submittedName>
        <fullName evidence="9">Transporter</fullName>
    </submittedName>
</protein>
<evidence type="ECO:0000256" key="5">
    <source>
        <dbReference type="ARBA" id="ARBA00022729"/>
    </source>
</evidence>
<comment type="subcellular location">
    <subcellularLocation>
        <location evidence="1">Cell outer membrane</location>
        <topology evidence="1">Multi-pass membrane protein</topology>
    </subcellularLocation>
</comment>
<gene>
    <name evidence="9" type="ORF">FM071_08790</name>
</gene>
<keyword evidence="7" id="KW-0998">Cell outer membrane</keyword>
<comment type="similarity">
    <text evidence="2">Belongs to the OmpP1/FadL family.</text>
</comment>
<dbReference type="Gene3D" id="2.40.160.60">
    <property type="entry name" value="Outer membrane protein transport protein (OMPP1/FadL/TodX)"/>
    <property type="match status" value="1"/>
</dbReference>
<dbReference type="SUPFAM" id="SSF56935">
    <property type="entry name" value="Porins"/>
    <property type="match status" value="1"/>
</dbReference>
<feature type="signal peptide" evidence="8">
    <location>
        <begin position="1"/>
        <end position="17"/>
    </location>
</feature>
<evidence type="ECO:0000313" key="9">
    <source>
        <dbReference type="EMBL" id="QOP46382.1"/>
    </source>
</evidence>
<accession>A0A7M1BC66</accession>
<dbReference type="PANTHER" id="PTHR35093">
    <property type="entry name" value="OUTER MEMBRANE PROTEIN NMB0088-RELATED"/>
    <property type="match status" value="1"/>
</dbReference>
<dbReference type="Pfam" id="PF03349">
    <property type="entry name" value="Toluene_X"/>
    <property type="match status" value="1"/>
</dbReference>
<evidence type="ECO:0000256" key="8">
    <source>
        <dbReference type="SAM" id="SignalP"/>
    </source>
</evidence>
<evidence type="ECO:0000256" key="2">
    <source>
        <dbReference type="ARBA" id="ARBA00008163"/>
    </source>
</evidence>
<dbReference type="InterPro" id="IPR005017">
    <property type="entry name" value="OMPP1/FadL/TodX"/>
</dbReference>
<keyword evidence="10" id="KW-1185">Reference proteome</keyword>
<evidence type="ECO:0000256" key="7">
    <source>
        <dbReference type="ARBA" id="ARBA00023237"/>
    </source>
</evidence>
<evidence type="ECO:0000313" key="10">
    <source>
        <dbReference type="Proteomes" id="UP000593580"/>
    </source>
</evidence>
<keyword evidence="4" id="KW-0812">Transmembrane</keyword>
<evidence type="ECO:0000256" key="6">
    <source>
        <dbReference type="ARBA" id="ARBA00023136"/>
    </source>
</evidence>
<evidence type="ECO:0000256" key="4">
    <source>
        <dbReference type="ARBA" id="ARBA00022692"/>
    </source>
</evidence>
<name>A0A7M1BC66_9BACT</name>
<keyword evidence="6" id="KW-0472">Membrane</keyword>
<sequence length="414" mass="44555">MKKIALMSLVASSVLMAGGYKIPETSTNAVALGAANIAHNHENADAAYYNPAKMVFMQDKNNLEVDLTYIGLDKVKYKGSVGALTNQNLHSEKEDFVVPTLHYVSPKLGENNARVGVSITAPGGLSKQWKTEPARTSAEEFTLEIVEVNPTAAFKINDKLGFAVGFRIVNTSGIVKSNGITNIPALGGLGTVSRDMTGDSTDFGYNLALAYQPTKELEIGLTYRSKVDLSVEGNAKLATSLAGGSTYDGSASVSVPLPASWNIAAAYTFETKTTLEMVYERTMWSAYNQLDFDYDGSQGPVLEAIFGTVIPKDWKDTNTFRFGLTQELNDLTVMAGLVIDETPTPEATVGFELPDTDTTSVSLGGRYKINDKIDVGLSGLYSMHKSRKVHNTSLNGEFSDGDILIISAGLGYKF</sequence>
<feature type="chain" id="PRO_5032813144" evidence="8">
    <location>
        <begin position="18"/>
        <end position="414"/>
    </location>
</feature>
<keyword evidence="3" id="KW-1134">Transmembrane beta strand</keyword>
<organism evidence="9 10">
    <name type="scientific">Sulfurimonas paralvinellae</name>
    <dbReference type="NCBI Taxonomy" id="317658"/>
    <lineage>
        <taxon>Bacteria</taxon>
        <taxon>Pseudomonadati</taxon>
        <taxon>Campylobacterota</taxon>
        <taxon>Epsilonproteobacteria</taxon>
        <taxon>Campylobacterales</taxon>
        <taxon>Sulfurimonadaceae</taxon>
        <taxon>Sulfurimonas</taxon>
    </lineage>
</organism>
<dbReference type="GO" id="GO:0009279">
    <property type="term" value="C:cell outer membrane"/>
    <property type="evidence" value="ECO:0007669"/>
    <property type="project" value="UniProtKB-SubCell"/>
</dbReference>
<evidence type="ECO:0000256" key="1">
    <source>
        <dbReference type="ARBA" id="ARBA00004571"/>
    </source>
</evidence>